<keyword evidence="1" id="KW-0479">Metal-binding</keyword>
<dbReference type="AlphaFoldDB" id="A0AA43TT61"/>
<reference evidence="6" key="1">
    <citation type="journal article" date="2023" name="Genome Biol. Evol.">
        <title>First Whole Genome Sequence and Flow Cytometry Genome Size Data for the Lichen-Forming Fungus Ramalina farinacea (Ascomycota).</title>
        <authorList>
            <person name="Llewellyn T."/>
            <person name="Mian S."/>
            <person name="Hill R."/>
            <person name="Leitch I.J."/>
            <person name="Gaya E."/>
        </authorList>
    </citation>
    <scope>NUCLEOTIDE SEQUENCE</scope>
    <source>
        <strain evidence="6">LIQ254RAFAR</strain>
    </source>
</reference>
<feature type="domain" description="CHORD" evidence="5">
    <location>
        <begin position="131"/>
        <end position="194"/>
    </location>
</feature>
<dbReference type="PANTHER" id="PTHR46983:SF3">
    <property type="entry name" value="CHPADIPLOID STATE MAINTENANCE PROTEIN CHPA"/>
    <property type="match status" value="1"/>
</dbReference>
<dbReference type="PROSITE" id="PS51401">
    <property type="entry name" value="CHORD"/>
    <property type="match status" value="2"/>
</dbReference>
<sequence length="229" mass="25083">MSQKCVHKGCGKSFEDAEEECVYHPGPPIFHEGQKGWKCCKPRVLTFDEFLTIDPCTTGKHSTVDDSPAPEPQNAAHDEPPPGPTAKPVPVPQQPVDPQSAQPTAPAAPIPLPAESDSDDPSKPIAPNTTCKRRACNATSTSATTTSREGEECVHHPGHPIFHEGTKGWTCCKKRVLEFDEFLGIDGCKRKNRHLFVGKKVDGESKEELQSLRWACSSFLPYLSLLINF</sequence>
<evidence type="ECO:0000256" key="2">
    <source>
        <dbReference type="ARBA" id="ARBA00022737"/>
    </source>
</evidence>
<proteinExistence type="predicted"/>
<comment type="caution">
    <text evidence="6">The sequence shown here is derived from an EMBL/GenBank/DDBJ whole genome shotgun (WGS) entry which is preliminary data.</text>
</comment>
<dbReference type="PANTHER" id="PTHR46983">
    <property type="entry name" value="CYSTEINE AND HISTIDINE-RICH DOMAIN-CONTAINING PROTEIN 1"/>
    <property type="match status" value="1"/>
</dbReference>
<feature type="domain" description="CHORD" evidence="5">
    <location>
        <begin position="5"/>
        <end position="61"/>
    </location>
</feature>
<evidence type="ECO:0000313" key="7">
    <source>
        <dbReference type="Proteomes" id="UP001161017"/>
    </source>
</evidence>
<dbReference type="Pfam" id="PF04968">
    <property type="entry name" value="CHORD"/>
    <property type="match status" value="2"/>
</dbReference>
<name>A0AA43TT61_9LECA</name>
<protein>
    <recommendedName>
        <fullName evidence="5">CHORD domain-containing protein</fullName>
    </recommendedName>
</protein>
<dbReference type="Proteomes" id="UP001161017">
    <property type="component" value="Unassembled WGS sequence"/>
</dbReference>
<feature type="compositionally biased region" description="Low complexity" evidence="4">
    <location>
        <begin position="96"/>
        <end position="105"/>
    </location>
</feature>
<gene>
    <name evidence="6" type="ORF">OHK93_001780</name>
</gene>
<organism evidence="6 7">
    <name type="scientific">Ramalina farinacea</name>
    <dbReference type="NCBI Taxonomy" id="258253"/>
    <lineage>
        <taxon>Eukaryota</taxon>
        <taxon>Fungi</taxon>
        <taxon>Dikarya</taxon>
        <taxon>Ascomycota</taxon>
        <taxon>Pezizomycotina</taxon>
        <taxon>Lecanoromycetes</taxon>
        <taxon>OSLEUM clade</taxon>
        <taxon>Lecanoromycetidae</taxon>
        <taxon>Lecanorales</taxon>
        <taxon>Lecanorineae</taxon>
        <taxon>Ramalinaceae</taxon>
        <taxon>Ramalina</taxon>
    </lineage>
</organism>
<feature type="region of interest" description="Disordered" evidence="4">
    <location>
        <begin position="60"/>
        <end position="130"/>
    </location>
</feature>
<keyword evidence="3" id="KW-0862">Zinc</keyword>
<evidence type="ECO:0000259" key="5">
    <source>
        <dbReference type="PROSITE" id="PS51401"/>
    </source>
</evidence>
<evidence type="ECO:0000256" key="3">
    <source>
        <dbReference type="ARBA" id="ARBA00022833"/>
    </source>
</evidence>
<dbReference type="GO" id="GO:0046872">
    <property type="term" value="F:metal ion binding"/>
    <property type="evidence" value="ECO:0007669"/>
    <property type="project" value="UniProtKB-KW"/>
</dbReference>
<evidence type="ECO:0000256" key="4">
    <source>
        <dbReference type="SAM" id="MobiDB-lite"/>
    </source>
</evidence>
<keyword evidence="2" id="KW-0677">Repeat</keyword>
<evidence type="ECO:0000313" key="6">
    <source>
        <dbReference type="EMBL" id="MDI1490576.1"/>
    </source>
</evidence>
<keyword evidence="7" id="KW-1185">Reference proteome</keyword>
<dbReference type="Gene3D" id="4.10.1130.20">
    <property type="match status" value="2"/>
</dbReference>
<dbReference type="InterPro" id="IPR007051">
    <property type="entry name" value="CHORD_dom"/>
</dbReference>
<feature type="compositionally biased region" description="Pro residues" evidence="4">
    <location>
        <begin position="81"/>
        <end position="95"/>
    </location>
</feature>
<dbReference type="InterPro" id="IPR039790">
    <property type="entry name" value="CHRD1"/>
</dbReference>
<dbReference type="EMBL" id="JAPUFD010000012">
    <property type="protein sequence ID" value="MDI1490576.1"/>
    <property type="molecule type" value="Genomic_DNA"/>
</dbReference>
<accession>A0AA43TT61</accession>
<evidence type="ECO:0000256" key="1">
    <source>
        <dbReference type="ARBA" id="ARBA00022723"/>
    </source>
</evidence>